<evidence type="ECO:0000256" key="1">
    <source>
        <dbReference type="SAM" id="MobiDB-lite"/>
    </source>
</evidence>
<protein>
    <recommendedName>
        <fullName evidence="2">DUF4097 domain-containing protein</fullName>
    </recommendedName>
</protein>
<evidence type="ECO:0000313" key="4">
    <source>
        <dbReference type="Proteomes" id="UP000635606"/>
    </source>
</evidence>
<dbReference type="EMBL" id="BOPH01000153">
    <property type="protein sequence ID" value="GIJ75295.1"/>
    <property type="molecule type" value="Genomic_DNA"/>
</dbReference>
<keyword evidence="4" id="KW-1185">Reference proteome</keyword>
<dbReference type="Proteomes" id="UP000635606">
    <property type="component" value="Unassembled WGS sequence"/>
</dbReference>
<dbReference type="Pfam" id="PF13349">
    <property type="entry name" value="DUF4097"/>
    <property type="match status" value="1"/>
</dbReference>
<organism evidence="3 4">
    <name type="scientific">Virgisporangium ochraceum</name>
    <dbReference type="NCBI Taxonomy" id="65505"/>
    <lineage>
        <taxon>Bacteria</taxon>
        <taxon>Bacillati</taxon>
        <taxon>Actinomycetota</taxon>
        <taxon>Actinomycetes</taxon>
        <taxon>Micromonosporales</taxon>
        <taxon>Micromonosporaceae</taxon>
        <taxon>Virgisporangium</taxon>
    </lineage>
</organism>
<gene>
    <name evidence="3" type="ORF">Voc01_102120</name>
</gene>
<proteinExistence type="predicted"/>
<feature type="region of interest" description="Disordered" evidence="1">
    <location>
        <begin position="82"/>
        <end position="105"/>
    </location>
</feature>
<evidence type="ECO:0000259" key="2">
    <source>
        <dbReference type="Pfam" id="PF13349"/>
    </source>
</evidence>
<feature type="compositionally biased region" description="Polar residues" evidence="1">
    <location>
        <begin position="92"/>
        <end position="105"/>
    </location>
</feature>
<accession>A0A8J4EGY9</accession>
<comment type="caution">
    <text evidence="3">The sequence shown here is derived from an EMBL/GenBank/DDBJ whole genome shotgun (WGS) entry which is preliminary data.</text>
</comment>
<name>A0A8J4EGY9_9ACTN</name>
<feature type="domain" description="DUF4097" evidence="2">
    <location>
        <begin position="8"/>
        <end position="101"/>
    </location>
</feature>
<reference evidence="3" key="1">
    <citation type="submission" date="2021-01" db="EMBL/GenBank/DDBJ databases">
        <title>Whole genome shotgun sequence of Virgisporangium ochraceum NBRC 16418.</title>
        <authorList>
            <person name="Komaki H."/>
            <person name="Tamura T."/>
        </authorList>
    </citation>
    <scope>NUCLEOTIDE SEQUENCE</scope>
    <source>
        <strain evidence="3">NBRC 16418</strain>
    </source>
</reference>
<sequence>MRDLGGDLKVETTAGRIDASNLRSQHVDVRTQAGEVSLAHQVAPAQTSARTDAGTVTVRLPGGSTYAVDATTDAGDREVSVAVDPGSGHRVTAQSEAGNVTVKPT</sequence>
<evidence type="ECO:0000313" key="3">
    <source>
        <dbReference type="EMBL" id="GIJ75295.1"/>
    </source>
</evidence>
<dbReference type="RefSeq" id="WP_203935059.1">
    <property type="nucleotide sequence ID" value="NZ_BOPH01000153.1"/>
</dbReference>
<dbReference type="AlphaFoldDB" id="A0A8J4EGY9"/>
<dbReference type="InterPro" id="IPR025164">
    <property type="entry name" value="Toastrack_DUF4097"/>
</dbReference>